<dbReference type="Proteomes" id="UP000754710">
    <property type="component" value="Unassembled WGS sequence"/>
</dbReference>
<comment type="caution">
    <text evidence="1">The sequence shown here is derived from an EMBL/GenBank/DDBJ whole genome shotgun (WGS) entry which is preliminary data.</text>
</comment>
<dbReference type="RefSeq" id="WP_221025649.1">
    <property type="nucleotide sequence ID" value="NZ_JAIEZQ010000002.1"/>
</dbReference>
<proteinExistence type="predicted"/>
<protein>
    <submittedName>
        <fullName evidence="1">Uncharacterized protein</fullName>
    </submittedName>
</protein>
<accession>A0ABS7RLN5</accession>
<evidence type="ECO:0000313" key="2">
    <source>
        <dbReference type="Proteomes" id="UP000754710"/>
    </source>
</evidence>
<organism evidence="1 2">
    <name type="scientific">Nocardioides jiangsuensis</name>
    <dbReference type="NCBI Taxonomy" id="2866161"/>
    <lineage>
        <taxon>Bacteria</taxon>
        <taxon>Bacillati</taxon>
        <taxon>Actinomycetota</taxon>
        <taxon>Actinomycetes</taxon>
        <taxon>Propionibacteriales</taxon>
        <taxon>Nocardioidaceae</taxon>
        <taxon>Nocardioides</taxon>
    </lineage>
</organism>
<dbReference type="EMBL" id="JAIEZQ010000002">
    <property type="protein sequence ID" value="MBY9075960.1"/>
    <property type="molecule type" value="Genomic_DNA"/>
</dbReference>
<name>A0ABS7RLN5_9ACTN</name>
<sequence length="117" mass="12335">MKTNPELLSISFDGGGLLAGAASARREGAEICRSLGRKARPMAGDRAAMVLVFGGAPEVSTGQAVARAVARQLRCADPNVFARNPATRAFWDGTLPLGKARLEVFLFTTKQKTTTGD</sequence>
<keyword evidence="2" id="KW-1185">Reference proteome</keyword>
<reference evidence="1 2" key="1">
    <citation type="submission" date="2021-08" db="EMBL/GenBank/DDBJ databases">
        <title>Nocardioides bacterium WL0053 sp. nov., isolated from the sediment.</title>
        <authorList>
            <person name="Wang L."/>
            <person name="Zhang D."/>
            <person name="Zhang A."/>
        </authorList>
    </citation>
    <scope>NUCLEOTIDE SEQUENCE [LARGE SCALE GENOMIC DNA]</scope>
    <source>
        <strain evidence="1 2">WL0053</strain>
    </source>
</reference>
<gene>
    <name evidence="1" type="ORF">K1X13_14090</name>
</gene>
<evidence type="ECO:0000313" key="1">
    <source>
        <dbReference type="EMBL" id="MBY9075960.1"/>
    </source>
</evidence>